<feature type="domain" description="BD-FAE-like" evidence="3">
    <location>
        <begin position="68"/>
        <end position="258"/>
    </location>
</feature>
<dbReference type="Proteomes" id="UP001364211">
    <property type="component" value="Unassembled WGS sequence"/>
</dbReference>
<reference evidence="4 5" key="1">
    <citation type="submission" date="2024-03" db="EMBL/GenBank/DDBJ databases">
        <title>Draft genome sequence of Pseudonocardia sp. DW16-2.</title>
        <authorList>
            <person name="Duangmal K."/>
        </authorList>
    </citation>
    <scope>NUCLEOTIDE SEQUENCE [LARGE SCALE GENOMIC DNA]</scope>
    <source>
        <strain evidence="4 5">DW16-2</strain>
    </source>
</reference>
<keyword evidence="5" id="KW-1185">Reference proteome</keyword>
<dbReference type="Gene3D" id="3.40.50.1820">
    <property type="entry name" value="alpha/beta hydrolase"/>
    <property type="match status" value="1"/>
</dbReference>
<evidence type="ECO:0000256" key="1">
    <source>
        <dbReference type="ARBA" id="ARBA00022801"/>
    </source>
</evidence>
<evidence type="ECO:0000256" key="2">
    <source>
        <dbReference type="SAM" id="SignalP"/>
    </source>
</evidence>
<evidence type="ECO:0000259" key="3">
    <source>
        <dbReference type="Pfam" id="PF20434"/>
    </source>
</evidence>
<keyword evidence="1 4" id="KW-0378">Hydrolase</keyword>
<dbReference type="InterPro" id="IPR006311">
    <property type="entry name" value="TAT_signal"/>
</dbReference>
<gene>
    <name evidence="4" type="ORF">WJX68_10410</name>
</gene>
<accession>A0ABU8T5X6</accession>
<evidence type="ECO:0000313" key="5">
    <source>
        <dbReference type="Proteomes" id="UP001364211"/>
    </source>
</evidence>
<feature type="signal peptide" evidence="2">
    <location>
        <begin position="1"/>
        <end position="29"/>
    </location>
</feature>
<name>A0ABU8T5X6_9PSEU</name>
<sequence length="303" mass="31163">MCDSDHAPRFGRRTFGTLLTGLAATPLLAACGGGAAPAAPRPTRDRTVPQTERMAYGGQPDQFGELTFPRTRDLPRGTVVVLHGGFWRAGTDLTIMRPVADALVAAGFVVWNVEYRKVGAGGGWPSTFDDVAMAADHLASLRSTRIDLRRLVVLGHSAGGHLAAWLAMRAGLAAGEPGAAPVVRPAGVVSLAGVLDLAGATLLGDGAVADLVAATPSSDPARYRATSPAEALPLGVPSVCVHGTADEVVPLEQSEDFVTAAVAAGDRSELVRVEGATHQQLIDVAHPGWAAALAAVERLSTPV</sequence>
<organism evidence="4 5">
    <name type="scientific">Pseudonocardia spirodelae</name>
    <dbReference type="NCBI Taxonomy" id="3133431"/>
    <lineage>
        <taxon>Bacteria</taxon>
        <taxon>Bacillati</taxon>
        <taxon>Actinomycetota</taxon>
        <taxon>Actinomycetes</taxon>
        <taxon>Pseudonocardiales</taxon>
        <taxon>Pseudonocardiaceae</taxon>
        <taxon>Pseudonocardia</taxon>
    </lineage>
</organism>
<proteinExistence type="predicted"/>
<dbReference type="PROSITE" id="PS51318">
    <property type="entry name" value="TAT"/>
    <property type="match status" value="1"/>
</dbReference>
<dbReference type="RefSeq" id="WP_340288788.1">
    <property type="nucleotide sequence ID" value="NZ_JBBJUP010000007.1"/>
</dbReference>
<dbReference type="InterPro" id="IPR049492">
    <property type="entry name" value="BD-FAE-like_dom"/>
</dbReference>
<dbReference type="GO" id="GO:0016787">
    <property type="term" value="F:hydrolase activity"/>
    <property type="evidence" value="ECO:0007669"/>
    <property type="project" value="UniProtKB-KW"/>
</dbReference>
<dbReference type="SUPFAM" id="SSF53474">
    <property type="entry name" value="alpha/beta-Hydrolases"/>
    <property type="match status" value="1"/>
</dbReference>
<dbReference type="PANTHER" id="PTHR48081">
    <property type="entry name" value="AB HYDROLASE SUPERFAMILY PROTEIN C4A8.06C"/>
    <property type="match status" value="1"/>
</dbReference>
<dbReference type="InterPro" id="IPR050300">
    <property type="entry name" value="GDXG_lipolytic_enzyme"/>
</dbReference>
<comment type="caution">
    <text evidence="4">The sequence shown here is derived from an EMBL/GenBank/DDBJ whole genome shotgun (WGS) entry which is preliminary data.</text>
</comment>
<protein>
    <submittedName>
        <fullName evidence="4">Alpha/beta hydrolase</fullName>
    </submittedName>
</protein>
<dbReference type="PANTHER" id="PTHR48081:SF13">
    <property type="entry name" value="ALPHA_BETA HYDROLASE"/>
    <property type="match status" value="1"/>
</dbReference>
<keyword evidence="2" id="KW-0732">Signal</keyword>
<feature type="chain" id="PRO_5046002394" evidence="2">
    <location>
        <begin position="30"/>
        <end position="303"/>
    </location>
</feature>
<dbReference type="Pfam" id="PF20434">
    <property type="entry name" value="BD-FAE"/>
    <property type="match status" value="1"/>
</dbReference>
<dbReference type="InterPro" id="IPR029058">
    <property type="entry name" value="AB_hydrolase_fold"/>
</dbReference>
<evidence type="ECO:0000313" key="4">
    <source>
        <dbReference type="EMBL" id="MEJ8279343.1"/>
    </source>
</evidence>
<dbReference type="EMBL" id="JBBJUP010000007">
    <property type="protein sequence ID" value="MEJ8279343.1"/>
    <property type="molecule type" value="Genomic_DNA"/>
</dbReference>